<keyword evidence="4" id="KW-0547">Nucleotide-binding</keyword>
<dbReference type="InterPro" id="IPR005280">
    <property type="entry name" value="Homoserine_kinase_II"/>
</dbReference>
<evidence type="ECO:0000256" key="7">
    <source>
        <dbReference type="ARBA" id="ARBA00038240"/>
    </source>
</evidence>
<gene>
    <name evidence="9" type="primary">thrB_16</name>
    <name evidence="9" type="ORF">GALL_494440</name>
</gene>
<evidence type="ECO:0000256" key="5">
    <source>
        <dbReference type="ARBA" id="ARBA00022777"/>
    </source>
</evidence>
<dbReference type="HAMAP" id="MF_00301">
    <property type="entry name" value="Homoser_kinase_2"/>
    <property type="match status" value="1"/>
</dbReference>
<organism evidence="9">
    <name type="scientific">mine drainage metagenome</name>
    <dbReference type="NCBI Taxonomy" id="410659"/>
    <lineage>
        <taxon>unclassified sequences</taxon>
        <taxon>metagenomes</taxon>
        <taxon>ecological metagenomes</taxon>
    </lineage>
</organism>
<evidence type="ECO:0000256" key="4">
    <source>
        <dbReference type="ARBA" id="ARBA00022741"/>
    </source>
</evidence>
<dbReference type="InterPro" id="IPR050249">
    <property type="entry name" value="Pseudomonas-type_ThrB"/>
</dbReference>
<dbReference type="GO" id="GO:0005524">
    <property type="term" value="F:ATP binding"/>
    <property type="evidence" value="ECO:0007669"/>
    <property type="project" value="UniProtKB-KW"/>
</dbReference>
<evidence type="ECO:0000256" key="3">
    <source>
        <dbReference type="ARBA" id="ARBA00022697"/>
    </source>
</evidence>
<dbReference type="InterPro" id="IPR002575">
    <property type="entry name" value="Aminoglycoside_PTrfase"/>
</dbReference>
<reference evidence="9" key="1">
    <citation type="submission" date="2016-10" db="EMBL/GenBank/DDBJ databases">
        <title>Sequence of Gallionella enrichment culture.</title>
        <authorList>
            <person name="Poehlein A."/>
            <person name="Muehling M."/>
            <person name="Daniel R."/>
        </authorList>
    </citation>
    <scope>NUCLEOTIDE SEQUENCE</scope>
</reference>
<dbReference type="PANTHER" id="PTHR21064">
    <property type="entry name" value="AMINOGLYCOSIDE PHOSPHOTRANSFERASE DOMAIN-CONTAINING PROTEIN-RELATED"/>
    <property type="match status" value="1"/>
</dbReference>
<dbReference type="Gene3D" id="3.30.200.20">
    <property type="entry name" value="Phosphorylase Kinase, domain 1"/>
    <property type="match status" value="1"/>
</dbReference>
<accession>A0A1J5PZ88</accession>
<evidence type="ECO:0000313" key="9">
    <source>
        <dbReference type="EMBL" id="OIQ68957.1"/>
    </source>
</evidence>
<evidence type="ECO:0000256" key="1">
    <source>
        <dbReference type="ARBA" id="ARBA00022605"/>
    </source>
</evidence>
<keyword evidence="5 9" id="KW-0418">Kinase</keyword>
<keyword evidence="3" id="KW-0791">Threonine biosynthesis</keyword>
<keyword evidence="1" id="KW-0028">Amino-acid biosynthesis</keyword>
<protein>
    <submittedName>
        <fullName evidence="9">Homoserine kinase</fullName>
        <ecNumber evidence="9">2.7.1.39</ecNumber>
    </submittedName>
</protein>
<dbReference type="Pfam" id="PF01636">
    <property type="entry name" value="APH"/>
    <property type="match status" value="1"/>
</dbReference>
<sequence length="318" mass="35537">MAVFTPVRLDQAQQFFAQLDLGRLLELQGIESGIENSNFFATTTQGAFVLTLFERLQPEQLPFYLEFMRHLAAHGIPVPDPMPDAQGHILHRLCGRPAAVVTRLRGRSVLQPEAAHCAQVGHWLARMHLAAQDYPGTQPNLRGLAWQRSTIPAILPFLDADQGALLSAELAHQIRIAQSGEFAALPRSAVHADLFRDNALFEGGELSGIFDFYFAGVDTWVFDLAVTLNDWCIRPDSGAFDPVRRDALLHAYAQVRPLLPVERALLPDALRAAALRFWTSRLADFYLPRDAHLLTPHDPTHFEHVLRRRIADPLQLAA</sequence>
<name>A0A1J5PZ88_9ZZZZ</name>
<keyword evidence="2 9" id="KW-0808">Transferase</keyword>
<keyword evidence="6" id="KW-0067">ATP-binding</keyword>
<evidence type="ECO:0000259" key="8">
    <source>
        <dbReference type="Pfam" id="PF01636"/>
    </source>
</evidence>
<dbReference type="GO" id="GO:0009088">
    <property type="term" value="P:threonine biosynthetic process"/>
    <property type="evidence" value="ECO:0007669"/>
    <property type="project" value="UniProtKB-KW"/>
</dbReference>
<dbReference type="NCBIfam" id="NF003558">
    <property type="entry name" value="PRK05231.1"/>
    <property type="match status" value="1"/>
</dbReference>
<evidence type="ECO:0000256" key="2">
    <source>
        <dbReference type="ARBA" id="ARBA00022679"/>
    </source>
</evidence>
<dbReference type="CDD" id="cd05153">
    <property type="entry name" value="HomoserineK_II"/>
    <property type="match status" value="1"/>
</dbReference>
<dbReference type="InterPro" id="IPR011009">
    <property type="entry name" value="Kinase-like_dom_sf"/>
</dbReference>
<proteinExistence type="inferred from homology"/>
<dbReference type="NCBIfam" id="TIGR00938">
    <property type="entry name" value="thrB_alt"/>
    <property type="match status" value="1"/>
</dbReference>
<comment type="caution">
    <text evidence="9">The sequence shown here is derived from an EMBL/GenBank/DDBJ whole genome shotgun (WGS) entry which is preliminary data.</text>
</comment>
<dbReference type="Gene3D" id="3.90.1200.10">
    <property type="match status" value="1"/>
</dbReference>
<feature type="domain" description="Aminoglycoside phosphotransferase" evidence="8">
    <location>
        <begin position="27"/>
        <end position="258"/>
    </location>
</feature>
<evidence type="ECO:0000256" key="6">
    <source>
        <dbReference type="ARBA" id="ARBA00022840"/>
    </source>
</evidence>
<dbReference type="PANTHER" id="PTHR21064:SF6">
    <property type="entry name" value="AMINOGLYCOSIDE PHOSPHOTRANSFERASE DOMAIN-CONTAINING PROTEIN"/>
    <property type="match status" value="1"/>
</dbReference>
<dbReference type="AlphaFoldDB" id="A0A1J5PZ88"/>
<dbReference type="EMBL" id="MLJW01004999">
    <property type="protein sequence ID" value="OIQ68957.1"/>
    <property type="molecule type" value="Genomic_DNA"/>
</dbReference>
<dbReference type="GO" id="GO:0004413">
    <property type="term" value="F:homoserine kinase activity"/>
    <property type="evidence" value="ECO:0007669"/>
    <property type="project" value="UniProtKB-EC"/>
</dbReference>
<dbReference type="EC" id="2.7.1.39" evidence="9"/>
<dbReference type="SUPFAM" id="SSF56112">
    <property type="entry name" value="Protein kinase-like (PK-like)"/>
    <property type="match status" value="1"/>
</dbReference>
<comment type="similarity">
    <text evidence="7">Belongs to the pseudomonas-type ThrB family.</text>
</comment>